<organism evidence="2 3">
    <name type="scientific">Anguilla anguilla</name>
    <name type="common">European freshwater eel</name>
    <name type="synonym">Muraena anguilla</name>
    <dbReference type="NCBI Taxonomy" id="7936"/>
    <lineage>
        <taxon>Eukaryota</taxon>
        <taxon>Metazoa</taxon>
        <taxon>Chordata</taxon>
        <taxon>Craniata</taxon>
        <taxon>Vertebrata</taxon>
        <taxon>Euteleostomi</taxon>
        <taxon>Actinopterygii</taxon>
        <taxon>Neopterygii</taxon>
        <taxon>Teleostei</taxon>
        <taxon>Anguilliformes</taxon>
        <taxon>Anguillidae</taxon>
        <taxon>Anguilla</taxon>
    </lineage>
</organism>
<dbReference type="Proteomes" id="UP001044222">
    <property type="component" value="Unassembled WGS sequence"/>
</dbReference>
<keyword evidence="3" id="KW-1185">Reference proteome</keyword>
<sequence length="83" mass="9071">MGAGSVRCRGTCVLSMLSVNTAQAQCSWSLLSRMGRVRLSIFFGCPSLRTSCFTSSPLPPFIRSQARVTERITCDISQFSTTD</sequence>
<evidence type="ECO:0000256" key="1">
    <source>
        <dbReference type="SAM" id="SignalP"/>
    </source>
</evidence>
<name>A0A9D3S1E2_ANGAN</name>
<feature type="signal peptide" evidence="1">
    <location>
        <begin position="1"/>
        <end position="24"/>
    </location>
</feature>
<evidence type="ECO:0000313" key="3">
    <source>
        <dbReference type="Proteomes" id="UP001044222"/>
    </source>
</evidence>
<gene>
    <name evidence="2" type="ORF">ANANG_G00054460</name>
</gene>
<keyword evidence="1" id="KW-0732">Signal</keyword>
<accession>A0A9D3S1E2</accession>
<feature type="chain" id="PRO_5039344758" description="Secreted protein" evidence="1">
    <location>
        <begin position="25"/>
        <end position="83"/>
    </location>
</feature>
<evidence type="ECO:0008006" key="4">
    <source>
        <dbReference type="Google" id="ProtNLM"/>
    </source>
</evidence>
<comment type="caution">
    <text evidence="2">The sequence shown here is derived from an EMBL/GenBank/DDBJ whole genome shotgun (WGS) entry which is preliminary data.</text>
</comment>
<dbReference type="EMBL" id="JAFIRN010000003">
    <property type="protein sequence ID" value="KAG5851699.1"/>
    <property type="molecule type" value="Genomic_DNA"/>
</dbReference>
<reference evidence="2" key="1">
    <citation type="submission" date="2021-01" db="EMBL/GenBank/DDBJ databases">
        <title>A chromosome-scale assembly of European eel, Anguilla anguilla.</title>
        <authorList>
            <person name="Henkel C."/>
            <person name="Jong-Raadsen S.A."/>
            <person name="Dufour S."/>
            <person name="Weltzien F.-A."/>
            <person name="Palstra A.P."/>
            <person name="Pelster B."/>
            <person name="Spaink H.P."/>
            <person name="Van Den Thillart G.E."/>
            <person name="Jansen H."/>
            <person name="Zahm M."/>
            <person name="Klopp C."/>
            <person name="Cedric C."/>
            <person name="Louis A."/>
            <person name="Berthelot C."/>
            <person name="Parey E."/>
            <person name="Roest Crollius H."/>
            <person name="Montfort J."/>
            <person name="Robinson-Rechavi M."/>
            <person name="Bucao C."/>
            <person name="Bouchez O."/>
            <person name="Gislard M."/>
            <person name="Lluch J."/>
            <person name="Milhes M."/>
            <person name="Lampietro C."/>
            <person name="Lopez Roques C."/>
            <person name="Donnadieu C."/>
            <person name="Braasch I."/>
            <person name="Desvignes T."/>
            <person name="Postlethwait J."/>
            <person name="Bobe J."/>
            <person name="Guiguen Y."/>
            <person name="Dirks R."/>
        </authorList>
    </citation>
    <scope>NUCLEOTIDE SEQUENCE</scope>
    <source>
        <strain evidence="2">Tag_6206</strain>
        <tissue evidence="2">Liver</tissue>
    </source>
</reference>
<protein>
    <recommendedName>
        <fullName evidence="4">Secreted protein</fullName>
    </recommendedName>
</protein>
<dbReference type="AlphaFoldDB" id="A0A9D3S1E2"/>
<proteinExistence type="predicted"/>
<evidence type="ECO:0000313" key="2">
    <source>
        <dbReference type="EMBL" id="KAG5851699.1"/>
    </source>
</evidence>